<name>A0A178LIL3_9PSED</name>
<dbReference type="InterPro" id="IPR002656">
    <property type="entry name" value="Acyl_transf_3_dom"/>
</dbReference>
<feature type="domain" description="Acyltransferase 3" evidence="2">
    <location>
        <begin position="5"/>
        <end position="320"/>
    </location>
</feature>
<keyword evidence="4" id="KW-0012">Acyltransferase</keyword>
<feature type="transmembrane region" description="Helical" evidence="1">
    <location>
        <begin position="141"/>
        <end position="158"/>
    </location>
</feature>
<feature type="domain" description="SGNH" evidence="3">
    <location>
        <begin position="410"/>
        <end position="619"/>
    </location>
</feature>
<feature type="transmembrane region" description="Helical" evidence="1">
    <location>
        <begin position="197"/>
        <end position="213"/>
    </location>
</feature>
<feature type="transmembrane region" description="Helical" evidence="1">
    <location>
        <begin position="165"/>
        <end position="185"/>
    </location>
</feature>
<dbReference type="GO" id="GO:0009103">
    <property type="term" value="P:lipopolysaccharide biosynthetic process"/>
    <property type="evidence" value="ECO:0007669"/>
    <property type="project" value="TreeGrafter"/>
</dbReference>
<organism evidence="4 5">
    <name type="scientific">Pseudomonas oryzihabitans</name>
    <dbReference type="NCBI Taxonomy" id="47885"/>
    <lineage>
        <taxon>Bacteria</taxon>
        <taxon>Pseudomonadati</taxon>
        <taxon>Pseudomonadota</taxon>
        <taxon>Gammaproteobacteria</taxon>
        <taxon>Pseudomonadales</taxon>
        <taxon>Pseudomonadaceae</taxon>
        <taxon>Pseudomonas</taxon>
    </lineage>
</organism>
<dbReference type="AlphaFoldDB" id="A0A178LIL3"/>
<dbReference type="InterPro" id="IPR043968">
    <property type="entry name" value="SGNH"/>
</dbReference>
<proteinExistence type="predicted"/>
<dbReference type="GO" id="GO:0016747">
    <property type="term" value="F:acyltransferase activity, transferring groups other than amino-acyl groups"/>
    <property type="evidence" value="ECO:0007669"/>
    <property type="project" value="InterPro"/>
</dbReference>
<keyword evidence="1" id="KW-1133">Transmembrane helix</keyword>
<dbReference type="RefSeq" id="WP_064307763.1">
    <property type="nucleotide sequence ID" value="NZ_LWCR01000012.1"/>
</dbReference>
<reference evidence="4 5" key="1">
    <citation type="submission" date="2016-04" db="EMBL/GenBank/DDBJ databases">
        <title>Draft Genome Sequences of Staphylococcus capitis Strain H36, S. capitis Strain H65, S. cohnii Strain H62, S. hominis Strain H69, Mycobacterium iranicum Strain H39, Plantibacter sp. Strain H53, Pseudomonas oryzihabitans Strain H72, and Microbacterium sp. Strain H83, isolated from residential settings.</title>
        <authorList>
            <person name="Lymperopoulou D."/>
            <person name="Adams R.I."/>
            <person name="Lindow S."/>
            <person name="Coil D.A."/>
            <person name="Jospin G."/>
            <person name="Eisen J.A."/>
        </authorList>
    </citation>
    <scope>NUCLEOTIDE SEQUENCE [LARGE SCALE GENOMIC DNA]</scope>
    <source>
        <strain evidence="4 5">H72</strain>
    </source>
</reference>
<feature type="transmembrane region" description="Helical" evidence="1">
    <location>
        <begin position="72"/>
        <end position="91"/>
    </location>
</feature>
<gene>
    <name evidence="4" type="ORF">A4V15_02820</name>
</gene>
<feature type="transmembrane region" description="Helical" evidence="1">
    <location>
        <begin position="281"/>
        <end position="299"/>
    </location>
</feature>
<dbReference type="PANTHER" id="PTHR23028">
    <property type="entry name" value="ACETYLTRANSFERASE"/>
    <property type="match status" value="1"/>
</dbReference>
<feature type="transmembrane region" description="Helical" evidence="1">
    <location>
        <begin position="305"/>
        <end position="324"/>
    </location>
</feature>
<keyword evidence="1" id="KW-0812">Transmembrane</keyword>
<evidence type="ECO:0000313" key="5">
    <source>
        <dbReference type="Proteomes" id="UP000078356"/>
    </source>
</evidence>
<feature type="transmembrane region" description="Helical" evidence="1">
    <location>
        <begin position="220"/>
        <end position="236"/>
    </location>
</feature>
<keyword evidence="4" id="KW-0808">Transferase</keyword>
<dbReference type="Proteomes" id="UP000078356">
    <property type="component" value="Unassembled WGS sequence"/>
</dbReference>
<dbReference type="PANTHER" id="PTHR23028:SF53">
    <property type="entry name" value="ACYL_TRANSF_3 DOMAIN-CONTAINING PROTEIN"/>
    <property type="match status" value="1"/>
</dbReference>
<evidence type="ECO:0000259" key="2">
    <source>
        <dbReference type="Pfam" id="PF01757"/>
    </source>
</evidence>
<protein>
    <submittedName>
        <fullName evidence="4">Acyltransferase</fullName>
    </submittedName>
</protein>
<dbReference type="EMBL" id="LWCR01000012">
    <property type="protein sequence ID" value="OAN29889.1"/>
    <property type="molecule type" value="Genomic_DNA"/>
</dbReference>
<dbReference type="Pfam" id="PF01757">
    <property type="entry name" value="Acyl_transf_3"/>
    <property type="match status" value="1"/>
</dbReference>
<sequence>MDFRKDINGLRAIAVIAVVLFHFNADWLPGGFAGVDVFFVISGFLITGIIFRALEQQRFRLSAFYLSRVRRIVPALAVLCAVLLIAGWFFLLPNAYGELGKHVASSLGFVSNLVYWKEAGYFTAAAHEKWLLHTWSLSVEWQFYLIYPLVLVLLSKVVSLKTLRVLILLATAVGFAFAVTASLLWPEAAFYLLPTRAWELMVGGAAYLFPLQLAARSRRLLEGAGLIALAVGFLTLAEGDVWPGYLALIPVLGTAAIILAARQDSLVTGNRFSQWTGTLSYSLYLWHWPVVVFMSYAGLLDQTPHLLLGIAASFALGWASYTLVETRASRRKGQSGAALATGTGLLATLFLSAGAVNATDGAITPLRSISQSDRAQFVQEYLDRQKNLHDLYWLKCDAYSAFTQRHQDAIDPSCTHAQGKGGLFVWGDSHAQALSFGLRSLLPAGLPYYQVASASCKPRLTDDLGRQTETRVTCNYSNRTALEAIQRLRPDVVVMAQKADHEKTDWNAITERLHSYGVKRIVLLGPVPQWSPSLPSVIAIRHWGSTDDHIADSALDRHVLATDQAMRQAKLPAGLEYISLVQRLCVEEACRVKAADGRTLLQIDDGHLSDKGSLFIVGHYLLPSLQLTPATAQR</sequence>
<feature type="transmembrane region" description="Helical" evidence="1">
    <location>
        <begin position="31"/>
        <end position="51"/>
    </location>
</feature>
<evidence type="ECO:0000256" key="1">
    <source>
        <dbReference type="SAM" id="Phobius"/>
    </source>
</evidence>
<keyword evidence="1" id="KW-0472">Membrane</keyword>
<dbReference type="Pfam" id="PF19040">
    <property type="entry name" value="SGNH"/>
    <property type="match status" value="1"/>
</dbReference>
<accession>A0A178LIL3</accession>
<dbReference type="GO" id="GO:0016020">
    <property type="term" value="C:membrane"/>
    <property type="evidence" value="ECO:0007669"/>
    <property type="project" value="TreeGrafter"/>
</dbReference>
<feature type="transmembrane region" description="Helical" evidence="1">
    <location>
        <begin position="7"/>
        <end position="25"/>
    </location>
</feature>
<dbReference type="InterPro" id="IPR050879">
    <property type="entry name" value="Acyltransferase_3"/>
</dbReference>
<feature type="transmembrane region" description="Helical" evidence="1">
    <location>
        <begin position="242"/>
        <end position="261"/>
    </location>
</feature>
<dbReference type="OrthoDB" id="9767863at2"/>
<evidence type="ECO:0000259" key="3">
    <source>
        <dbReference type="Pfam" id="PF19040"/>
    </source>
</evidence>
<evidence type="ECO:0000313" key="4">
    <source>
        <dbReference type="EMBL" id="OAN29889.1"/>
    </source>
</evidence>
<feature type="transmembrane region" description="Helical" evidence="1">
    <location>
        <begin position="336"/>
        <end position="356"/>
    </location>
</feature>
<comment type="caution">
    <text evidence="4">The sequence shown here is derived from an EMBL/GenBank/DDBJ whole genome shotgun (WGS) entry which is preliminary data.</text>
</comment>